<accession>A0A381VP64</accession>
<name>A0A381VP64_9ZZZZ</name>
<dbReference type="EMBL" id="UINC01009257">
    <property type="protein sequence ID" value="SVA41548.1"/>
    <property type="molecule type" value="Genomic_DNA"/>
</dbReference>
<evidence type="ECO:0000256" key="1">
    <source>
        <dbReference type="SAM" id="MobiDB-lite"/>
    </source>
</evidence>
<feature type="region of interest" description="Disordered" evidence="1">
    <location>
        <begin position="150"/>
        <end position="176"/>
    </location>
</feature>
<reference evidence="2" key="1">
    <citation type="submission" date="2018-05" db="EMBL/GenBank/DDBJ databases">
        <authorList>
            <person name="Lanie J.A."/>
            <person name="Ng W.-L."/>
            <person name="Kazmierczak K.M."/>
            <person name="Andrzejewski T.M."/>
            <person name="Davidsen T.M."/>
            <person name="Wayne K.J."/>
            <person name="Tettelin H."/>
            <person name="Glass J.I."/>
            <person name="Rusch D."/>
            <person name="Podicherti R."/>
            <person name="Tsui H.-C.T."/>
            <person name="Winkler M.E."/>
        </authorList>
    </citation>
    <scope>NUCLEOTIDE SEQUENCE</scope>
</reference>
<proteinExistence type="predicted"/>
<organism evidence="2">
    <name type="scientific">marine metagenome</name>
    <dbReference type="NCBI Taxonomy" id="408172"/>
    <lineage>
        <taxon>unclassified sequences</taxon>
        <taxon>metagenomes</taxon>
        <taxon>ecological metagenomes</taxon>
    </lineage>
</organism>
<dbReference type="AlphaFoldDB" id="A0A381VP64"/>
<gene>
    <name evidence="2" type="ORF">METZ01_LOCUS94402</name>
</gene>
<feature type="non-terminal residue" evidence="2">
    <location>
        <position position="1"/>
    </location>
</feature>
<sequence length="188" mass="20424">YEDMGLGESATQDEDQDRLKELAGVTEKKNENLGEDDAELNLAKKKPTFDDLVQMDKDADYEMGDIVVFGMKNHPAYRFDIQGDLDGETVRVASTHGATDHSGFLNIKVDDIKANINGAAIIAVEGGGKFIFDDGNKIKAMVGWNSGDEVYPPKMADKPSGKGPDGEFASGPDDDQVRIRHLAGVDDF</sequence>
<protein>
    <submittedName>
        <fullName evidence="2">Uncharacterized protein</fullName>
    </submittedName>
</protein>
<evidence type="ECO:0000313" key="2">
    <source>
        <dbReference type="EMBL" id="SVA41548.1"/>
    </source>
</evidence>